<protein>
    <recommendedName>
        <fullName evidence="4">DNA mismatch repair protein MutL</fullName>
    </recommendedName>
</protein>
<dbReference type="AlphaFoldDB" id="A0A9D1TIN9"/>
<dbReference type="InterPro" id="IPR036890">
    <property type="entry name" value="HATPase_C_sf"/>
</dbReference>
<dbReference type="InterPro" id="IPR042120">
    <property type="entry name" value="MutL_C_dimsub"/>
</dbReference>
<dbReference type="InterPro" id="IPR037198">
    <property type="entry name" value="MutL_C_sf"/>
</dbReference>
<dbReference type="InterPro" id="IPR020568">
    <property type="entry name" value="Ribosomal_Su5_D2-typ_SF"/>
</dbReference>
<dbReference type="InterPro" id="IPR042121">
    <property type="entry name" value="MutL_C_regsub"/>
</dbReference>
<dbReference type="Pfam" id="PF13589">
    <property type="entry name" value="HATPase_c_3"/>
    <property type="match status" value="1"/>
</dbReference>
<dbReference type="InterPro" id="IPR014762">
    <property type="entry name" value="DNA_mismatch_repair_CS"/>
</dbReference>
<comment type="similarity">
    <text evidence="1 4">Belongs to the DNA mismatch repair MutL/HexB family.</text>
</comment>
<dbReference type="GO" id="GO:0006298">
    <property type="term" value="P:mismatch repair"/>
    <property type="evidence" value="ECO:0007669"/>
    <property type="project" value="UniProtKB-UniRule"/>
</dbReference>
<dbReference type="SUPFAM" id="SSF54211">
    <property type="entry name" value="Ribosomal protein S5 domain 2-like"/>
    <property type="match status" value="1"/>
</dbReference>
<evidence type="ECO:0000259" key="5">
    <source>
        <dbReference type="SMART" id="SM00853"/>
    </source>
</evidence>
<dbReference type="CDD" id="cd00782">
    <property type="entry name" value="MutL_Trans"/>
    <property type="match status" value="1"/>
</dbReference>
<dbReference type="GO" id="GO:0005524">
    <property type="term" value="F:ATP binding"/>
    <property type="evidence" value="ECO:0007669"/>
    <property type="project" value="InterPro"/>
</dbReference>
<evidence type="ECO:0000256" key="2">
    <source>
        <dbReference type="ARBA" id="ARBA00022763"/>
    </source>
</evidence>
<dbReference type="InterPro" id="IPR002099">
    <property type="entry name" value="MutL/Mlh/PMS"/>
</dbReference>
<name>A0A9D1TIN9_9FIRM</name>
<dbReference type="InterPro" id="IPR014721">
    <property type="entry name" value="Ribsml_uS5_D2-typ_fold_subgr"/>
</dbReference>
<comment type="caution">
    <text evidence="7">The sequence shown here is derived from an EMBL/GenBank/DDBJ whole genome shotgun (WGS) entry which is preliminary data.</text>
</comment>
<dbReference type="GO" id="GO:0004519">
    <property type="term" value="F:endonuclease activity"/>
    <property type="evidence" value="ECO:0007669"/>
    <property type="project" value="UniProtKB-KW"/>
</dbReference>
<gene>
    <name evidence="4 7" type="primary">mutL</name>
    <name evidence="7" type="ORF">H9746_06980</name>
</gene>
<sequence length="624" mass="69870">MIIKELSPHLANLIAAGEVVERPASVAKELIENAIDAGATRIQVEIENGGITYLRIMDNGCGMTKEDAPVAFKRHATSKISTEDDLSKIGTLGFRGEALAAIASVSRIDLFTKKRESLVGLHLHLEAGKITENEEAGCPDGTTIIIRDLFFNTPARMKFLKKDFTEAGYIISVVEHAALSHPEISFSMIRDGKQVFATSGDNKLITPVFSVFGREITSNMIEISKFERGNITVWGYITKPHLCRPNRSMQHFFVNGRYIKSKLMGAALEEAYKNQIITGKYPSCALFIDLPLNLVDVNVHPAKTEVKFAEEKPVFEAIYIACKNALEQNDNIPVLNKKPKEDNITGMQQVIEPKKPKVQEEIKKEPIENPIFKLNKVKLSPVIKPPIIDCDDDFDTPVNEVKVCSPVVDMAKVEYKTETVIKAKPEIKQEVKQEIKPSAKVIGEAFKTYIIAEDKDGFILLDKHAAHERILFNELKKTTQIPVQQLLTPYIAEMNINEFEVLQENRETLSKLGFDISVFGEKSFAVRAVPAYIDMADITVILSEIAEKLSNYCTPTPDEFDDLIHTVACKAAIKAGKATTQMEMQKLFDKVSNDNEVNCCPHGRPVMVRLTKYEIDKLFKRVNQ</sequence>
<dbReference type="SUPFAM" id="SSF118116">
    <property type="entry name" value="DNA mismatch repair protein MutL"/>
    <property type="match status" value="1"/>
</dbReference>
<dbReference type="InterPro" id="IPR014790">
    <property type="entry name" value="MutL_C"/>
</dbReference>
<evidence type="ECO:0000256" key="1">
    <source>
        <dbReference type="ARBA" id="ARBA00006082"/>
    </source>
</evidence>
<dbReference type="Gene3D" id="3.30.1540.20">
    <property type="entry name" value="MutL, C-terminal domain, dimerisation subdomain"/>
    <property type="match status" value="1"/>
</dbReference>
<feature type="domain" description="DNA mismatch repair protein S5" evidence="6">
    <location>
        <begin position="208"/>
        <end position="327"/>
    </location>
</feature>
<proteinExistence type="inferred from homology"/>
<evidence type="ECO:0000256" key="3">
    <source>
        <dbReference type="ARBA" id="ARBA00023204"/>
    </source>
</evidence>
<reference evidence="7" key="1">
    <citation type="journal article" date="2021" name="PeerJ">
        <title>Extensive microbial diversity within the chicken gut microbiome revealed by metagenomics and culture.</title>
        <authorList>
            <person name="Gilroy R."/>
            <person name="Ravi A."/>
            <person name="Getino M."/>
            <person name="Pursley I."/>
            <person name="Horton D.L."/>
            <person name="Alikhan N.F."/>
            <person name="Baker D."/>
            <person name="Gharbi K."/>
            <person name="Hall N."/>
            <person name="Watson M."/>
            <person name="Adriaenssens E.M."/>
            <person name="Foster-Nyarko E."/>
            <person name="Jarju S."/>
            <person name="Secka A."/>
            <person name="Antonio M."/>
            <person name="Oren A."/>
            <person name="Chaudhuri R.R."/>
            <person name="La Ragione R."/>
            <person name="Hildebrand F."/>
            <person name="Pallen M.J."/>
        </authorList>
    </citation>
    <scope>NUCLEOTIDE SEQUENCE</scope>
    <source>
        <strain evidence="7">CHK193-4272</strain>
    </source>
</reference>
<evidence type="ECO:0000259" key="6">
    <source>
        <dbReference type="SMART" id="SM01340"/>
    </source>
</evidence>
<dbReference type="Gene3D" id="3.30.565.10">
    <property type="entry name" value="Histidine kinase-like ATPase, C-terminal domain"/>
    <property type="match status" value="1"/>
</dbReference>
<dbReference type="SUPFAM" id="SSF55874">
    <property type="entry name" value="ATPase domain of HSP90 chaperone/DNA topoisomerase II/histidine kinase"/>
    <property type="match status" value="1"/>
</dbReference>
<dbReference type="PROSITE" id="PS00058">
    <property type="entry name" value="DNA_MISMATCH_REPAIR_1"/>
    <property type="match status" value="1"/>
</dbReference>
<dbReference type="SMART" id="SM00853">
    <property type="entry name" value="MutL_C"/>
    <property type="match status" value="1"/>
</dbReference>
<keyword evidence="7" id="KW-0255">Endonuclease</keyword>
<dbReference type="InterPro" id="IPR020667">
    <property type="entry name" value="DNA_mismatch_repair_MutL"/>
</dbReference>
<dbReference type="HAMAP" id="MF_00149">
    <property type="entry name" value="DNA_mis_repair"/>
    <property type="match status" value="1"/>
</dbReference>
<dbReference type="Gene3D" id="3.30.1370.100">
    <property type="entry name" value="MutL, C-terminal domain, regulatory subdomain"/>
    <property type="match status" value="1"/>
</dbReference>
<dbReference type="InterPro" id="IPR038973">
    <property type="entry name" value="MutL/Mlh/Pms-like"/>
</dbReference>
<dbReference type="Pfam" id="PF01119">
    <property type="entry name" value="DNA_mis_repair"/>
    <property type="match status" value="1"/>
</dbReference>
<dbReference type="Gene3D" id="3.30.230.10">
    <property type="match status" value="1"/>
</dbReference>
<dbReference type="PANTHER" id="PTHR10073">
    <property type="entry name" value="DNA MISMATCH REPAIR PROTEIN MLH, PMS, MUTL"/>
    <property type="match status" value="1"/>
</dbReference>
<keyword evidence="7" id="KW-0540">Nuclease</keyword>
<evidence type="ECO:0000313" key="7">
    <source>
        <dbReference type="EMBL" id="HIV62566.1"/>
    </source>
</evidence>
<keyword evidence="3 4" id="KW-0234">DNA repair</keyword>
<evidence type="ECO:0000256" key="4">
    <source>
        <dbReference type="HAMAP-Rule" id="MF_00149"/>
    </source>
</evidence>
<dbReference type="NCBIfam" id="TIGR00585">
    <property type="entry name" value="mutl"/>
    <property type="match status" value="1"/>
</dbReference>
<comment type="function">
    <text evidence="4">This protein is involved in the repair of mismatches in DNA. It is required for dam-dependent methyl-directed DNA mismatch repair. May act as a 'molecular matchmaker', a protein that promotes the formation of a stable complex between two or more DNA-binding proteins in an ATP-dependent manner without itself being part of a final effector complex.</text>
</comment>
<dbReference type="InterPro" id="IPR013507">
    <property type="entry name" value="DNA_mismatch_S5_2-like"/>
</dbReference>
<dbReference type="EMBL" id="DXIE01000037">
    <property type="protein sequence ID" value="HIV62566.1"/>
    <property type="molecule type" value="Genomic_DNA"/>
</dbReference>
<dbReference type="CDD" id="cd16926">
    <property type="entry name" value="HATPase_MutL-MLH-PMS-like"/>
    <property type="match status" value="1"/>
</dbReference>
<dbReference type="GO" id="GO:0016887">
    <property type="term" value="F:ATP hydrolysis activity"/>
    <property type="evidence" value="ECO:0007669"/>
    <property type="project" value="InterPro"/>
</dbReference>
<dbReference type="PANTHER" id="PTHR10073:SF12">
    <property type="entry name" value="DNA MISMATCH REPAIR PROTEIN MLH1"/>
    <property type="match status" value="1"/>
</dbReference>
<keyword evidence="2 4" id="KW-0227">DNA damage</keyword>
<dbReference type="SMART" id="SM01340">
    <property type="entry name" value="DNA_mis_repair"/>
    <property type="match status" value="1"/>
</dbReference>
<accession>A0A9D1TIN9</accession>
<dbReference type="GO" id="GO:0030983">
    <property type="term" value="F:mismatched DNA binding"/>
    <property type="evidence" value="ECO:0007669"/>
    <property type="project" value="InterPro"/>
</dbReference>
<dbReference type="Proteomes" id="UP000886808">
    <property type="component" value="Unassembled WGS sequence"/>
</dbReference>
<evidence type="ECO:0000313" key="8">
    <source>
        <dbReference type="Proteomes" id="UP000886808"/>
    </source>
</evidence>
<dbReference type="GO" id="GO:0140664">
    <property type="term" value="F:ATP-dependent DNA damage sensor activity"/>
    <property type="evidence" value="ECO:0007669"/>
    <property type="project" value="InterPro"/>
</dbReference>
<dbReference type="Pfam" id="PF08676">
    <property type="entry name" value="MutL_C"/>
    <property type="match status" value="1"/>
</dbReference>
<keyword evidence="7" id="KW-0378">Hydrolase</keyword>
<dbReference type="FunFam" id="3.30.565.10:FF:000003">
    <property type="entry name" value="DNA mismatch repair endonuclease MutL"/>
    <property type="match status" value="1"/>
</dbReference>
<reference evidence="7" key="2">
    <citation type="submission" date="2021-04" db="EMBL/GenBank/DDBJ databases">
        <authorList>
            <person name="Gilroy R."/>
        </authorList>
    </citation>
    <scope>NUCLEOTIDE SEQUENCE</scope>
    <source>
        <strain evidence="7">CHK193-4272</strain>
    </source>
</reference>
<dbReference type="GO" id="GO:0032300">
    <property type="term" value="C:mismatch repair complex"/>
    <property type="evidence" value="ECO:0007669"/>
    <property type="project" value="InterPro"/>
</dbReference>
<organism evidence="7 8">
    <name type="scientific">Candidatus Butyricicoccus avistercoris</name>
    <dbReference type="NCBI Taxonomy" id="2838518"/>
    <lineage>
        <taxon>Bacteria</taxon>
        <taxon>Bacillati</taxon>
        <taxon>Bacillota</taxon>
        <taxon>Clostridia</taxon>
        <taxon>Eubacteriales</taxon>
        <taxon>Butyricicoccaceae</taxon>
        <taxon>Butyricicoccus</taxon>
    </lineage>
</organism>
<feature type="domain" description="MutL C-terminal dimerisation" evidence="5">
    <location>
        <begin position="441"/>
        <end position="579"/>
    </location>
</feature>